<evidence type="ECO:0000313" key="2">
    <source>
        <dbReference type="EMBL" id="QFR25180.1"/>
    </source>
</evidence>
<proteinExistence type="predicted"/>
<protein>
    <submittedName>
        <fullName evidence="2">DUF4145 domain-containing protein</fullName>
    </submittedName>
</protein>
<sequence>MDYVCGYCGNQVGSNRGYYIGPYVKNAAGNIYICPRCSRPTYIEGMGQKMIVIPGTPYGEAIEGLPETVGSIYNEARNTFGTGAYTATILVSRKILANVAVYLGAKDGQNFTYYVDYLVDNGYVPAKSREWIDAIRVEGNSATHDVTSKNEEDARRIMSFVQMLLLINFKFNSDYQSPAKNES</sequence>
<name>A0A5P8M9H5_9LACO</name>
<accession>A0A5P8M9H5</accession>
<dbReference type="InterPro" id="IPR025285">
    <property type="entry name" value="DUF4145"/>
</dbReference>
<dbReference type="Proteomes" id="UP000326779">
    <property type="component" value="Chromosome"/>
</dbReference>
<dbReference type="Pfam" id="PF13643">
    <property type="entry name" value="DUF4145"/>
    <property type="match status" value="1"/>
</dbReference>
<evidence type="ECO:0000313" key="3">
    <source>
        <dbReference type="Proteomes" id="UP000326779"/>
    </source>
</evidence>
<organism evidence="2 3">
    <name type="scientific">Schleiferilactobacillus harbinensis</name>
    <dbReference type="NCBI Taxonomy" id="304207"/>
    <lineage>
        <taxon>Bacteria</taxon>
        <taxon>Bacillati</taxon>
        <taxon>Bacillota</taxon>
        <taxon>Bacilli</taxon>
        <taxon>Lactobacillales</taxon>
        <taxon>Lactobacillaceae</taxon>
        <taxon>Schleiferilactobacillus</taxon>
    </lineage>
</organism>
<dbReference type="AlphaFoldDB" id="A0A5P8M9H5"/>
<dbReference type="KEGG" id="lhb:D1010_05830"/>
<feature type="domain" description="DUF4145" evidence="1">
    <location>
        <begin position="74"/>
        <end position="161"/>
    </location>
</feature>
<evidence type="ECO:0000259" key="1">
    <source>
        <dbReference type="Pfam" id="PF13643"/>
    </source>
</evidence>
<reference evidence="2 3" key="1">
    <citation type="submission" date="2019-10" db="EMBL/GenBank/DDBJ databases">
        <title>The completed genome of Lactobacillus harbinensis M1.</title>
        <authorList>
            <person name="Zheng Y."/>
        </authorList>
    </citation>
    <scope>NUCLEOTIDE SEQUENCE [LARGE SCALE GENOMIC DNA]</scope>
    <source>
        <strain evidence="2 3">M1</strain>
    </source>
</reference>
<dbReference type="EMBL" id="CP045143">
    <property type="protein sequence ID" value="QFR25180.1"/>
    <property type="molecule type" value="Genomic_DNA"/>
</dbReference>
<gene>
    <name evidence="2" type="ORF">D1010_05830</name>
</gene>